<dbReference type="EC" id="2.1.1.77" evidence="7"/>
<organism evidence="8 9">
    <name type="scientific">Vineibacter terrae</name>
    <dbReference type="NCBI Taxonomy" id="2586908"/>
    <lineage>
        <taxon>Bacteria</taxon>
        <taxon>Pseudomonadati</taxon>
        <taxon>Pseudomonadota</taxon>
        <taxon>Alphaproteobacteria</taxon>
        <taxon>Hyphomicrobiales</taxon>
        <taxon>Vineibacter</taxon>
    </lineage>
</organism>
<comment type="caution">
    <text evidence="8">The sequence shown here is derived from an EMBL/GenBank/DDBJ whole genome shotgun (WGS) entry which is preliminary data.</text>
</comment>
<evidence type="ECO:0000256" key="1">
    <source>
        <dbReference type="ARBA" id="ARBA00004496"/>
    </source>
</evidence>
<evidence type="ECO:0000256" key="6">
    <source>
        <dbReference type="ARBA" id="ARBA00022691"/>
    </source>
</evidence>
<name>A0A5C8PR31_9HYPH</name>
<dbReference type="NCBIfam" id="NF001453">
    <property type="entry name" value="PRK00312.1"/>
    <property type="match status" value="1"/>
</dbReference>
<dbReference type="EMBL" id="VDUZ01000007">
    <property type="protein sequence ID" value="TXL78126.1"/>
    <property type="molecule type" value="Genomic_DNA"/>
</dbReference>
<dbReference type="GO" id="GO:0004719">
    <property type="term" value="F:protein-L-isoaspartate (D-aspartate) O-methyltransferase activity"/>
    <property type="evidence" value="ECO:0007669"/>
    <property type="project" value="UniProtKB-UniRule"/>
</dbReference>
<keyword evidence="9" id="KW-1185">Reference proteome</keyword>
<dbReference type="PROSITE" id="PS01279">
    <property type="entry name" value="PCMT"/>
    <property type="match status" value="1"/>
</dbReference>
<reference evidence="8 9" key="1">
    <citation type="submission" date="2019-06" db="EMBL/GenBank/DDBJ databases">
        <title>New taxonomy in bacterial strain CC-CFT640, isolated from vineyard.</title>
        <authorList>
            <person name="Lin S.-Y."/>
            <person name="Tsai C.-F."/>
            <person name="Young C.-C."/>
        </authorList>
    </citation>
    <scope>NUCLEOTIDE SEQUENCE [LARGE SCALE GENOMIC DNA]</scope>
    <source>
        <strain evidence="8 9">CC-CFT640</strain>
    </source>
</reference>
<sequence length="222" mass="23478">MSDPFTAQRHDMVEHQIAGMGIRDARVLAAMRKVPRHVFVPEWLQDAAYDDGPLPIGDGQTISQPYVVAHMAEALALRDGERVLEIGTGSGYAAAVLAEIAAEVLTVERLPTLAARARAVLATLGYANVHVVEGDGTLGWPAAAPYDAIVVAAGGPSVPPTLRAQLKPGGRLVMPVGHHTHGQSLIRVTRGDGTPDREEQLGLVSFVPLIGAEGWKDGTPRI</sequence>
<dbReference type="InterPro" id="IPR029063">
    <property type="entry name" value="SAM-dependent_MTases_sf"/>
</dbReference>
<accession>A0A5C8PR31</accession>
<keyword evidence="5 7" id="KW-0808">Transferase</keyword>
<dbReference type="FunFam" id="3.40.50.150:FF:000010">
    <property type="entry name" value="Protein-L-isoaspartate O-methyltransferase"/>
    <property type="match status" value="1"/>
</dbReference>
<dbReference type="Proteomes" id="UP000321638">
    <property type="component" value="Unassembled WGS sequence"/>
</dbReference>
<dbReference type="RefSeq" id="WP_147846394.1">
    <property type="nucleotide sequence ID" value="NZ_VDUZ01000007.1"/>
</dbReference>
<evidence type="ECO:0000256" key="4">
    <source>
        <dbReference type="ARBA" id="ARBA00022603"/>
    </source>
</evidence>
<dbReference type="GO" id="GO:0030091">
    <property type="term" value="P:protein repair"/>
    <property type="evidence" value="ECO:0007669"/>
    <property type="project" value="UniProtKB-UniRule"/>
</dbReference>
<evidence type="ECO:0000256" key="2">
    <source>
        <dbReference type="ARBA" id="ARBA00005369"/>
    </source>
</evidence>
<dbReference type="PANTHER" id="PTHR11579:SF0">
    <property type="entry name" value="PROTEIN-L-ISOASPARTATE(D-ASPARTATE) O-METHYLTRANSFERASE"/>
    <property type="match status" value="1"/>
</dbReference>
<dbReference type="OrthoDB" id="9810066at2"/>
<dbReference type="NCBIfam" id="TIGR00080">
    <property type="entry name" value="pimt"/>
    <property type="match status" value="1"/>
</dbReference>
<evidence type="ECO:0000256" key="7">
    <source>
        <dbReference type="HAMAP-Rule" id="MF_00090"/>
    </source>
</evidence>
<dbReference type="AlphaFoldDB" id="A0A5C8PR31"/>
<dbReference type="Pfam" id="PF01135">
    <property type="entry name" value="PCMT"/>
    <property type="match status" value="1"/>
</dbReference>
<comment type="catalytic activity">
    <reaction evidence="7">
        <text>[protein]-L-isoaspartate + S-adenosyl-L-methionine = [protein]-L-isoaspartate alpha-methyl ester + S-adenosyl-L-homocysteine</text>
        <dbReference type="Rhea" id="RHEA:12705"/>
        <dbReference type="Rhea" id="RHEA-COMP:12143"/>
        <dbReference type="Rhea" id="RHEA-COMP:12144"/>
        <dbReference type="ChEBI" id="CHEBI:57856"/>
        <dbReference type="ChEBI" id="CHEBI:59789"/>
        <dbReference type="ChEBI" id="CHEBI:90596"/>
        <dbReference type="ChEBI" id="CHEBI:90598"/>
        <dbReference type="EC" id="2.1.1.77"/>
    </reaction>
</comment>
<dbReference type="InterPro" id="IPR000682">
    <property type="entry name" value="PCMT"/>
</dbReference>
<dbReference type="PANTHER" id="PTHR11579">
    <property type="entry name" value="PROTEIN-L-ISOASPARTATE O-METHYLTRANSFERASE"/>
    <property type="match status" value="1"/>
</dbReference>
<comment type="similarity">
    <text evidence="2 7">Belongs to the methyltransferase superfamily. L-isoaspartyl/D-aspartyl protein methyltransferase family.</text>
</comment>
<evidence type="ECO:0000256" key="5">
    <source>
        <dbReference type="ARBA" id="ARBA00022679"/>
    </source>
</evidence>
<keyword evidence="4 7" id="KW-0489">Methyltransferase</keyword>
<dbReference type="SUPFAM" id="SSF53335">
    <property type="entry name" value="S-adenosyl-L-methionine-dependent methyltransferases"/>
    <property type="match status" value="1"/>
</dbReference>
<comment type="subcellular location">
    <subcellularLocation>
        <location evidence="1 7">Cytoplasm</location>
    </subcellularLocation>
</comment>
<dbReference type="HAMAP" id="MF_00090">
    <property type="entry name" value="PIMT"/>
    <property type="match status" value="1"/>
</dbReference>
<protein>
    <recommendedName>
        <fullName evidence="7">Protein-L-isoaspartate O-methyltransferase</fullName>
        <ecNumber evidence="7">2.1.1.77</ecNumber>
    </recommendedName>
    <alternativeName>
        <fullName evidence="7">L-isoaspartyl protein carboxyl methyltransferase</fullName>
    </alternativeName>
    <alternativeName>
        <fullName evidence="7">Protein L-isoaspartyl methyltransferase</fullName>
    </alternativeName>
    <alternativeName>
        <fullName evidence="7">Protein-beta-aspartate methyltransferase</fullName>
        <shortName evidence="7">PIMT</shortName>
    </alternativeName>
</protein>
<dbReference type="GO" id="GO:0032259">
    <property type="term" value="P:methylation"/>
    <property type="evidence" value="ECO:0007669"/>
    <property type="project" value="UniProtKB-KW"/>
</dbReference>
<evidence type="ECO:0000313" key="8">
    <source>
        <dbReference type="EMBL" id="TXL78126.1"/>
    </source>
</evidence>
<feature type="active site" evidence="7">
    <location>
        <position position="63"/>
    </location>
</feature>
<proteinExistence type="inferred from homology"/>
<keyword evidence="6 7" id="KW-0949">S-adenosyl-L-methionine</keyword>
<dbReference type="CDD" id="cd02440">
    <property type="entry name" value="AdoMet_MTases"/>
    <property type="match status" value="1"/>
</dbReference>
<evidence type="ECO:0000256" key="3">
    <source>
        <dbReference type="ARBA" id="ARBA00022490"/>
    </source>
</evidence>
<evidence type="ECO:0000313" key="9">
    <source>
        <dbReference type="Proteomes" id="UP000321638"/>
    </source>
</evidence>
<gene>
    <name evidence="7" type="primary">pcm</name>
    <name evidence="8" type="ORF">FHP25_07940</name>
</gene>
<comment type="function">
    <text evidence="7">Catalyzes the methyl esterification of L-isoaspartyl residues in peptides and proteins that result from spontaneous decomposition of normal L-aspartyl and L-asparaginyl residues. It plays a role in the repair and/or degradation of damaged proteins.</text>
</comment>
<dbReference type="Gene3D" id="3.40.50.150">
    <property type="entry name" value="Vaccinia Virus protein VP39"/>
    <property type="match status" value="1"/>
</dbReference>
<dbReference type="GO" id="GO:0005737">
    <property type="term" value="C:cytoplasm"/>
    <property type="evidence" value="ECO:0007669"/>
    <property type="project" value="UniProtKB-SubCell"/>
</dbReference>
<keyword evidence="3 7" id="KW-0963">Cytoplasm</keyword>